<accession>A0AAD4DDY6</accession>
<comment type="caution">
    <text evidence="2">The sequence shown here is derived from an EMBL/GenBank/DDBJ whole genome shotgun (WGS) entry which is preliminary data.</text>
</comment>
<feature type="compositionally biased region" description="Polar residues" evidence="1">
    <location>
        <begin position="591"/>
        <end position="630"/>
    </location>
</feature>
<protein>
    <submittedName>
        <fullName evidence="2">Uncharacterized protein</fullName>
    </submittedName>
</protein>
<gene>
    <name evidence="2" type="ORF">BGZ95_008648</name>
</gene>
<feature type="compositionally biased region" description="Basic and acidic residues" evidence="1">
    <location>
        <begin position="672"/>
        <end position="689"/>
    </location>
</feature>
<reference evidence="2" key="1">
    <citation type="journal article" date="2020" name="Fungal Divers.">
        <title>Resolving the Mortierellaceae phylogeny through synthesis of multi-gene phylogenetics and phylogenomics.</title>
        <authorList>
            <person name="Vandepol N."/>
            <person name="Liber J."/>
            <person name="Desiro A."/>
            <person name="Na H."/>
            <person name="Kennedy M."/>
            <person name="Barry K."/>
            <person name="Grigoriev I.V."/>
            <person name="Miller A.N."/>
            <person name="O'Donnell K."/>
            <person name="Stajich J.E."/>
            <person name="Bonito G."/>
        </authorList>
    </citation>
    <scope>NUCLEOTIDE SEQUENCE</scope>
    <source>
        <strain evidence="2">NRRL 28262</strain>
    </source>
</reference>
<feature type="region of interest" description="Disordered" evidence="1">
    <location>
        <begin position="478"/>
        <end position="526"/>
    </location>
</feature>
<feature type="compositionally biased region" description="Low complexity" evidence="1">
    <location>
        <begin position="698"/>
        <end position="713"/>
    </location>
</feature>
<feature type="region of interest" description="Disordered" evidence="1">
    <location>
        <begin position="433"/>
        <end position="452"/>
    </location>
</feature>
<feature type="compositionally biased region" description="Polar residues" evidence="1">
    <location>
        <begin position="440"/>
        <end position="452"/>
    </location>
</feature>
<evidence type="ECO:0000256" key="1">
    <source>
        <dbReference type="SAM" id="MobiDB-lite"/>
    </source>
</evidence>
<name>A0AAD4DDY6_9FUNG</name>
<feature type="compositionally biased region" description="Low complexity" evidence="1">
    <location>
        <begin position="108"/>
        <end position="122"/>
    </location>
</feature>
<feature type="compositionally biased region" description="Low complexity" evidence="1">
    <location>
        <begin position="481"/>
        <end position="512"/>
    </location>
</feature>
<feature type="compositionally biased region" description="Gly residues" evidence="1">
    <location>
        <begin position="568"/>
        <end position="590"/>
    </location>
</feature>
<dbReference type="AlphaFoldDB" id="A0AAD4DDY6"/>
<keyword evidence="3" id="KW-1185">Reference proteome</keyword>
<feature type="compositionally biased region" description="Basic and acidic residues" evidence="1">
    <location>
        <begin position="633"/>
        <end position="643"/>
    </location>
</feature>
<feature type="region of interest" description="Disordered" evidence="1">
    <location>
        <begin position="1"/>
        <end position="166"/>
    </location>
</feature>
<evidence type="ECO:0000313" key="2">
    <source>
        <dbReference type="EMBL" id="KAG0275556.1"/>
    </source>
</evidence>
<proteinExistence type="predicted"/>
<dbReference type="EMBL" id="JAAAIL010000465">
    <property type="protein sequence ID" value="KAG0275556.1"/>
    <property type="molecule type" value="Genomic_DNA"/>
</dbReference>
<feature type="region of interest" description="Disordered" evidence="1">
    <location>
        <begin position="568"/>
        <end position="713"/>
    </location>
</feature>
<organism evidence="2 3">
    <name type="scientific">Linnemannia exigua</name>
    <dbReference type="NCBI Taxonomy" id="604196"/>
    <lineage>
        <taxon>Eukaryota</taxon>
        <taxon>Fungi</taxon>
        <taxon>Fungi incertae sedis</taxon>
        <taxon>Mucoromycota</taxon>
        <taxon>Mortierellomycotina</taxon>
        <taxon>Mortierellomycetes</taxon>
        <taxon>Mortierellales</taxon>
        <taxon>Mortierellaceae</taxon>
        <taxon>Linnemannia</taxon>
    </lineage>
</organism>
<dbReference type="Proteomes" id="UP001194580">
    <property type="component" value="Unassembled WGS sequence"/>
</dbReference>
<feature type="compositionally biased region" description="Low complexity" evidence="1">
    <location>
        <begin position="130"/>
        <end position="164"/>
    </location>
</feature>
<feature type="compositionally biased region" description="Basic residues" evidence="1">
    <location>
        <begin position="59"/>
        <end position="72"/>
    </location>
</feature>
<feature type="compositionally biased region" description="Low complexity" evidence="1">
    <location>
        <begin position="37"/>
        <end position="56"/>
    </location>
</feature>
<sequence>MDTAENSARPQALPSKLRWRPYSTAAKRQKKDDASPQGNNSSSALQSQNQALGLQAKALAHRVREKSFRSAKTHNPPVGVQLQWEEAETMESMSRGGHPHNQHPPPYNYQRQQHQQQQLQQQQERRRNLSDSNSDTDSDSYSSSHRPGVSSLPSPTPSKSPATPVRSQLGEDLDLSHYKARLPGLTGDDFLDHGLPLPSIEANTVYQVAVNELLENHRRNMLAEKAPALAITSATNPSRALADSTSQRQRRLSSSELLGISTIEELLVSCGYSEPVGNFTGDTLMRIPVSPATTDQSLHPSPASGIIDLQDTSMMTKTPLDISSASFDLLMAQTPVLLSEGDSKHILLQQQQQQQAFAMDYLQNGLGWASASTPSPFAHVATTHDDPLINGNDSSFLSNWPSLFPKIAIGTQSIAREGNNTSAAPRVDIAIQTDPLSPPLSGTSTESSPATTHVDLTQEELNPDWLTFLEETSPLFPAVTESSGESPEHSSPSTFTTDSVSPPSSSTTTPTTASRKAESVAPPVREKGAWNWAEDFLKQGAMAPTGHRSFPTAGSFGSFSSGGGGIGGGGGGGGMIRTLRGAGGIGGGSGPRTQQRSAYHTQASSRNSSAATTGSRTSNSGVGNSRNINAASVDERVKKEESQAKTTAARIPNESTMHMQKENKVSPTAAALEKESPGKKISAEEETMRGKAKACADTTTAPSKKLTTTTTTTTEGFGGLLAMFRGLWKGNGGDKNGS</sequence>
<evidence type="ECO:0000313" key="3">
    <source>
        <dbReference type="Proteomes" id="UP001194580"/>
    </source>
</evidence>